<keyword evidence="5" id="KW-0235">DNA replication</keyword>
<keyword evidence="7" id="KW-0239">DNA-directed DNA polymerase</keyword>
<dbReference type="EMBL" id="MN739162">
    <property type="protein sequence ID" value="QHS91703.1"/>
    <property type="molecule type" value="Genomic_DNA"/>
</dbReference>
<evidence type="ECO:0000256" key="7">
    <source>
        <dbReference type="ARBA" id="ARBA00022932"/>
    </source>
</evidence>
<dbReference type="GO" id="GO:0003887">
    <property type="term" value="F:DNA-directed DNA polymerase activity"/>
    <property type="evidence" value="ECO:0007669"/>
    <property type="project" value="UniProtKB-KW"/>
</dbReference>
<evidence type="ECO:0000256" key="5">
    <source>
        <dbReference type="ARBA" id="ARBA00022705"/>
    </source>
</evidence>
<dbReference type="SMART" id="SM00483">
    <property type="entry name" value="POLXc"/>
    <property type="match status" value="1"/>
</dbReference>
<dbReference type="FunFam" id="3.30.210.10:FF:000002">
    <property type="entry name" value="DNA polymerase"/>
    <property type="match status" value="1"/>
</dbReference>
<evidence type="ECO:0000256" key="2">
    <source>
        <dbReference type="ARBA" id="ARBA00022634"/>
    </source>
</evidence>
<dbReference type="SUPFAM" id="SSF47802">
    <property type="entry name" value="DNA polymerase beta, N-terminal domain-like"/>
    <property type="match status" value="1"/>
</dbReference>
<dbReference type="Pfam" id="PF14791">
    <property type="entry name" value="DNA_pol_B_thumb"/>
    <property type="match status" value="1"/>
</dbReference>
<dbReference type="InterPro" id="IPR018944">
    <property type="entry name" value="DNA_pol_lambd_fingers_domain"/>
</dbReference>
<dbReference type="InterPro" id="IPR002054">
    <property type="entry name" value="DNA-dir_DNA_pol_X"/>
</dbReference>
<keyword evidence="2" id="KW-0237">DNA synthesis</keyword>
<dbReference type="InterPro" id="IPR010996">
    <property type="entry name" value="HHH_MUS81"/>
</dbReference>
<dbReference type="InterPro" id="IPR029398">
    <property type="entry name" value="PolB_thumb"/>
</dbReference>
<evidence type="ECO:0000256" key="3">
    <source>
        <dbReference type="ARBA" id="ARBA00022679"/>
    </source>
</evidence>
<dbReference type="InterPro" id="IPR027421">
    <property type="entry name" value="DNA_pol_lamdba_lyase_dom_sf"/>
</dbReference>
<dbReference type="PRINTS" id="PR00870">
    <property type="entry name" value="DNAPOLXBETA"/>
</dbReference>
<dbReference type="SUPFAM" id="SSF81585">
    <property type="entry name" value="PsbU/PolX domain-like"/>
    <property type="match status" value="1"/>
</dbReference>
<dbReference type="InterPro" id="IPR037160">
    <property type="entry name" value="DNA_Pol_thumb_sf"/>
</dbReference>
<organism evidence="11">
    <name type="scientific">viral metagenome</name>
    <dbReference type="NCBI Taxonomy" id="1070528"/>
    <lineage>
        <taxon>unclassified sequences</taxon>
        <taxon>metagenomes</taxon>
        <taxon>organismal metagenomes</taxon>
    </lineage>
</organism>
<dbReference type="SUPFAM" id="SSF81301">
    <property type="entry name" value="Nucleotidyltransferase"/>
    <property type="match status" value="1"/>
</dbReference>
<dbReference type="Pfam" id="PF14716">
    <property type="entry name" value="HHH_8"/>
    <property type="match status" value="1"/>
</dbReference>
<protein>
    <recommendedName>
        <fullName evidence="1">DNA-directed DNA polymerase</fullName>
        <ecNumber evidence="1">2.7.7.7</ecNumber>
    </recommendedName>
</protein>
<evidence type="ECO:0000256" key="8">
    <source>
        <dbReference type="ARBA" id="ARBA00023204"/>
    </source>
</evidence>
<evidence type="ECO:0000259" key="10">
    <source>
        <dbReference type="SMART" id="SM00483"/>
    </source>
</evidence>
<dbReference type="Pfam" id="PF14792">
    <property type="entry name" value="DNA_pol_B_palm"/>
    <property type="match status" value="1"/>
</dbReference>
<comment type="catalytic activity">
    <reaction evidence="9">
        <text>DNA(n) + a 2'-deoxyribonucleoside 5'-triphosphate = DNA(n+1) + diphosphate</text>
        <dbReference type="Rhea" id="RHEA:22508"/>
        <dbReference type="Rhea" id="RHEA-COMP:17339"/>
        <dbReference type="Rhea" id="RHEA-COMP:17340"/>
        <dbReference type="ChEBI" id="CHEBI:33019"/>
        <dbReference type="ChEBI" id="CHEBI:61560"/>
        <dbReference type="ChEBI" id="CHEBI:173112"/>
        <dbReference type="EC" id="2.7.7.7"/>
    </reaction>
</comment>
<dbReference type="GO" id="GO:0005634">
    <property type="term" value="C:nucleus"/>
    <property type="evidence" value="ECO:0007669"/>
    <property type="project" value="TreeGrafter"/>
</dbReference>
<dbReference type="GO" id="GO:0003677">
    <property type="term" value="F:DNA binding"/>
    <property type="evidence" value="ECO:0007669"/>
    <property type="project" value="InterPro"/>
</dbReference>
<dbReference type="AlphaFoldDB" id="A0A6C0BK51"/>
<keyword evidence="4" id="KW-0548">Nucleotidyltransferase</keyword>
<sequence>MSTQSVKEKILTALHSLKQKAVAENEPFKVRAYNKAIKEIEGVSSIQSVEDIKGLPGIGAKIQAKISEILETGSLQEATDAAEAYSLDAYNALQEVHGIGPAKARDLITKHKILTVDALRAEADKNPDLLTSSQKIGLHFLDDLQKRIPRAEMEKHEAYVRKILPREFEMAVVGSYRRGAVTSGDFDVMITSHTLPEAAAASAFQDVIEHFEEMGYLKAAFAKGAHKYMGVCRLPKVHTHRHIDLLLCKPEEYWYTILYFTGSDVFNVSMRKMCLQKGYSLSEHGLKIMREGLPVPPLMKSEKDIFDFLGFTYVKPEDRGKPLE</sequence>
<dbReference type="Gene3D" id="1.10.150.20">
    <property type="entry name" value="5' to 3' exonuclease, C-terminal subdomain"/>
    <property type="match status" value="1"/>
</dbReference>
<dbReference type="PRINTS" id="PR00869">
    <property type="entry name" value="DNAPOLX"/>
</dbReference>
<dbReference type="Gene3D" id="3.30.210.10">
    <property type="entry name" value="DNA polymerase, thumb domain"/>
    <property type="match status" value="1"/>
</dbReference>
<dbReference type="InterPro" id="IPR028207">
    <property type="entry name" value="DNA_pol_B_palm_palm"/>
</dbReference>
<keyword evidence="3" id="KW-0808">Transferase</keyword>
<dbReference type="EC" id="2.7.7.7" evidence="1"/>
<dbReference type="Gene3D" id="3.30.460.10">
    <property type="entry name" value="Beta Polymerase, domain 2"/>
    <property type="match status" value="1"/>
</dbReference>
<evidence type="ECO:0000256" key="9">
    <source>
        <dbReference type="ARBA" id="ARBA00049244"/>
    </source>
</evidence>
<dbReference type="InterPro" id="IPR043519">
    <property type="entry name" value="NT_sf"/>
</dbReference>
<evidence type="ECO:0000313" key="11">
    <source>
        <dbReference type="EMBL" id="QHS91703.1"/>
    </source>
</evidence>
<proteinExistence type="predicted"/>
<keyword evidence="6" id="KW-0227">DNA damage</keyword>
<dbReference type="PANTHER" id="PTHR11276:SF28">
    <property type="entry name" value="DNA POLYMERASE LAMBDA"/>
    <property type="match status" value="1"/>
</dbReference>
<evidence type="ECO:0000256" key="4">
    <source>
        <dbReference type="ARBA" id="ARBA00022695"/>
    </source>
</evidence>
<dbReference type="CDD" id="cd00141">
    <property type="entry name" value="NT_POLXc"/>
    <property type="match status" value="1"/>
</dbReference>
<dbReference type="Pfam" id="PF10391">
    <property type="entry name" value="DNA_pol_lambd_f"/>
    <property type="match status" value="1"/>
</dbReference>
<evidence type="ECO:0000256" key="6">
    <source>
        <dbReference type="ARBA" id="ARBA00022763"/>
    </source>
</evidence>
<accession>A0A6C0BK51</accession>
<dbReference type="PANTHER" id="PTHR11276">
    <property type="entry name" value="DNA POLYMERASE TYPE-X FAMILY MEMBER"/>
    <property type="match status" value="1"/>
</dbReference>
<reference evidence="11" key="1">
    <citation type="journal article" date="2020" name="Nature">
        <title>Giant virus diversity and host interactions through global metagenomics.</title>
        <authorList>
            <person name="Schulz F."/>
            <person name="Roux S."/>
            <person name="Paez-Espino D."/>
            <person name="Jungbluth S."/>
            <person name="Walsh D.A."/>
            <person name="Denef V.J."/>
            <person name="McMahon K.D."/>
            <person name="Konstantinidis K.T."/>
            <person name="Eloe-Fadrosh E.A."/>
            <person name="Kyrpides N.C."/>
            <person name="Woyke T."/>
        </authorList>
    </citation>
    <scope>NUCLEOTIDE SEQUENCE</scope>
    <source>
        <strain evidence="11">GVMAG-M-3300013006-15</strain>
    </source>
</reference>
<evidence type="ECO:0000256" key="1">
    <source>
        <dbReference type="ARBA" id="ARBA00012417"/>
    </source>
</evidence>
<name>A0A6C0BK51_9ZZZZ</name>
<keyword evidence="8" id="KW-0234">DNA repair</keyword>
<dbReference type="GO" id="GO:0006303">
    <property type="term" value="P:double-strand break repair via nonhomologous end joining"/>
    <property type="evidence" value="ECO:0007669"/>
    <property type="project" value="TreeGrafter"/>
</dbReference>
<dbReference type="InterPro" id="IPR022312">
    <property type="entry name" value="DNA_pol_X"/>
</dbReference>
<dbReference type="Gene3D" id="1.10.150.110">
    <property type="entry name" value="DNA polymerase beta, N-terminal domain-like"/>
    <property type="match status" value="1"/>
</dbReference>
<feature type="domain" description="DNA-directed DNA polymerase X" evidence="10">
    <location>
        <begin position="5"/>
        <end position="320"/>
    </location>
</feature>
<dbReference type="InterPro" id="IPR002008">
    <property type="entry name" value="DNA_pol_X_beta-like"/>
</dbReference>